<evidence type="ECO:0000313" key="2">
    <source>
        <dbReference type="Proteomes" id="UP001196843"/>
    </source>
</evidence>
<dbReference type="RefSeq" id="WP_220301872.1">
    <property type="nucleotide sequence ID" value="NZ_JAEUAW010000015.1"/>
</dbReference>
<sequence>MANADDTETMDTAEAFQAARESFFHAERVSLEAVKSAASRDQTLWELADAVNSIAYGLKILTSALEGQPKAE</sequence>
<gene>
    <name evidence="1" type="ORF">JNB62_15850</name>
</gene>
<reference evidence="1 2" key="1">
    <citation type="journal article" date="2021" name="MBio">
        <title>Poor Competitiveness of Bradyrhizobium in Pigeon Pea Root Colonization in Indian Soils.</title>
        <authorList>
            <person name="Chalasani D."/>
            <person name="Basu A."/>
            <person name="Pullabhotla S.V.S.R.N."/>
            <person name="Jorrin B."/>
            <person name="Neal A.L."/>
            <person name="Poole P.S."/>
            <person name="Podile A.R."/>
            <person name="Tkacz A."/>
        </authorList>
    </citation>
    <scope>NUCLEOTIDE SEQUENCE [LARGE SCALE GENOMIC DNA]</scope>
    <source>
        <strain evidence="1 2">HU14</strain>
    </source>
</reference>
<organism evidence="1 2">
    <name type="scientific">Microbacterium jejuense</name>
    <dbReference type="NCBI Taxonomy" id="1263637"/>
    <lineage>
        <taxon>Bacteria</taxon>
        <taxon>Bacillati</taxon>
        <taxon>Actinomycetota</taxon>
        <taxon>Actinomycetes</taxon>
        <taxon>Micrococcales</taxon>
        <taxon>Microbacteriaceae</taxon>
        <taxon>Microbacterium</taxon>
    </lineage>
</organism>
<proteinExistence type="predicted"/>
<name>A0ABS7HRV3_9MICO</name>
<dbReference type="EMBL" id="JAEUAW010000015">
    <property type="protein sequence ID" value="MBW9095160.1"/>
    <property type="molecule type" value="Genomic_DNA"/>
</dbReference>
<dbReference type="Proteomes" id="UP001196843">
    <property type="component" value="Unassembled WGS sequence"/>
</dbReference>
<keyword evidence="2" id="KW-1185">Reference proteome</keyword>
<protein>
    <submittedName>
        <fullName evidence="1">Uncharacterized protein</fullName>
    </submittedName>
</protein>
<evidence type="ECO:0000313" key="1">
    <source>
        <dbReference type="EMBL" id="MBW9095160.1"/>
    </source>
</evidence>
<comment type="caution">
    <text evidence="1">The sequence shown here is derived from an EMBL/GenBank/DDBJ whole genome shotgun (WGS) entry which is preliminary data.</text>
</comment>
<accession>A0ABS7HRV3</accession>